<dbReference type="AlphaFoldDB" id="A0A0F2M930"/>
<keyword evidence="1" id="KW-0378">Hydrolase</keyword>
<evidence type="ECO:0000313" key="4">
    <source>
        <dbReference type="Proteomes" id="UP000033710"/>
    </source>
</evidence>
<dbReference type="KEGG" id="ssck:SPSK_09071"/>
<dbReference type="RefSeq" id="XP_016587342.1">
    <property type="nucleotide sequence ID" value="XM_016735651.1"/>
</dbReference>
<dbReference type="GeneID" id="27670928"/>
<name>A0A0F2M930_SPOSC</name>
<evidence type="ECO:0000313" key="3">
    <source>
        <dbReference type="EMBL" id="KJR84666.1"/>
    </source>
</evidence>
<dbReference type="EMBL" id="AXCR01000007">
    <property type="protein sequence ID" value="KJR84666.1"/>
    <property type="molecule type" value="Genomic_DNA"/>
</dbReference>
<dbReference type="PANTHER" id="PTHR20963">
    <property type="entry name" value="MULTIPLE INOSITOL POLYPHOSPHATE PHOSPHATASE-RELATED"/>
    <property type="match status" value="1"/>
</dbReference>
<dbReference type="Proteomes" id="UP000033710">
    <property type="component" value="Unassembled WGS sequence"/>
</dbReference>
<accession>A0A0F2M930</accession>
<gene>
    <name evidence="3" type="ORF">SPSK_09071</name>
</gene>
<dbReference type="OrthoDB" id="6509975at2759"/>
<evidence type="ECO:0000256" key="2">
    <source>
        <dbReference type="SAM" id="SignalP"/>
    </source>
</evidence>
<dbReference type="PANTHER" id="PTHR20963:SF43">
    <property type="entry name" value="PUTATIVE (AFU_ORTHOLOGUE AFUA_7G01240)-RELATED"/>
    <property type="match status" value="1"/>
</dbReference>
<dbReference type="InterPro" id="IPR029033">
    <property type="entry name" value="His_PPase_superfam"/>
</dbReference>
<evidence type="ECO:0000256" key="1">
    <source>
        <dbReference type="ARBA" id="ARBA00022801"/>
    </source>
</evidence>
<dbReference type="InterPro" id="IPR000560">
    <property type="entry name" value="His_Pase_clade-2"/>
</dbReference>
<dbReference type="Pfam" id="PF00328">
    <property type="entry name" value="His_Phos_2"/>
    <property type="match status" value="1"/>
</dbReference>
<feature type="chain" id="PRO_5002455196" evidence="2">
    <location>
        <begin position="19"/>
        <end position="537"/>
    </location>
</feature>
<reference evidence="3 4" key="1">
    <citation type="journal article" date="2014" name="BMC Genomics">
        <title>Comparative genomics of the major fungal agents of human and animal Sporotrichosis: Sporothrix schenckii and Sporothrix brasiliensis.</title>
        <authorList>
            <person name="Teixeira M.M."/>
            <person name="de Almeida L.G."/>
            <person name="Kubitschek-Barreira P."/>
            <person name="Alves F.L."/>
            <person name="Kioshima E.S."/>
            <person name="Abadio A.K."/>
            <person name="Fernandes L."/>
            <person name="Derengowski L.S."/>
            <person name="Ferreira K.S."/>
            <person name="Souza R.C."/>
            <person name="Ruiz J.C."/>
            <person name="de Andrade N.C."/>
            <person name="Paes H.C."/>
            <person name="Nicola A.M."/>
            <person name="Albuquerque P."/>
            <person name="Gerber A.L."/>
            <person name="Martins V.P."/>
            <person name="Peconick L.D."/>
            <person name="Neto A.V."/>
            <person name="Chaucanez C.B."/>
            <person name="Silva P.A."/>
            <person name="Cunha O.L."/>
            <person name="de Oliveira F.F."/>
            <person name="dos Santos T.C."/>
            <person name="Barros A.L."/>
            <person name="Soares M.A."/>
            <person name="de Oliveira L.M."/>
            <person name="Marini M.M."/>
            <person name="Villalobos-Duno H."/>
            <person name="Cunha M.M."/>
            <person name="de Hoog S."/>
            <person name="da Silveira J.F."/>
            <person name="Henrissat B."/>
            <person name="Nino-Vega G.A."/>
            <person name="Cisalpino P.S."/>
            <person name="Mora-Montes H.M."/>
            <person name="Almeida S.R."/>
            <person name="Stajich J.E."/>
            <person name="Lopes-Bezerra L.M."/>
            <person name="Vasconcelos A.T."/>
            <person name="Felipe M.S."/>
        </authorList>
    </citation>
    <scope>NUCLEOTIDE SEQUENCE [LARGE SCALE GENOMIC DNA]</scope>
    <source>
        <strain evidence="3 4">1099-18</strain>
    </source>
</reference>
<proteinExistence type="predicted"/>
<dbReference type="SUPFAM" id="SSF53254">
    <property type="entry name" value="Phosphoglycerate mutase-like"/>
    <property type="match status" value="1"/>
</dbReference>
<sequence>MKCQVGLFSLAMAGSALGSSLATDLNVISRYWGQLSPYADNDEDYFGVNDVGVPAGCALEQAHLLQRHAQRFGTGEFDDAPNDAAFAAKLAARTKTTNSSFTGPLAFLNDYEYLLTESYLTGIGAQTEFALGVSFWNRYGRLLYNATAGQVTYNASSPAALDASSQPVLRTTSQSRIWNSQISWALGFFGPSFQPVPVPDPTLSNWTAPFRVVVIPEGGTENNTLASYDSCHNDGQEPIVDLGDQEMWPYVASYLTAATARLQKYVPAGFNLTTNDTYAMQSLCAYETAALGDSGFCSLFTLDEWAGFEVTLDAEYYYDYSYGNPTGRAQGIGYLQELLARLTNQYISVSNSSVNATITDNANDFPLGAKFYADFTHDDIIISVLTAMSLDYLRDAPPLGAHAWPPNPNRNFVLSHLTPFGGHLVTEVYGCASADPAAVTEHTTVYRNPSVAAAAANGSASAPHKFIRLRLNNGILPLHTIRGGACAGRTDGLCALDDFLHSQANATALANYAYACTGNYTLSDPLDGKDYDGTIFA</sequence>
<feature type="signal peptide" evidence="2">
    <location>
        <begin position="1"/>
        <end position="18"/>
    </location>
</feature>
<comment type="caution">
    <text evidence="3">The sequence shown here is derived from an EMBL/GenBank/DDBJ whole genome shotgun (WGS) entry which is preliminary data.</text>
</comment>
<dbReference type="GO" id="GO:0003993">
    <property type="term" value="F:acid phosphatase activity"/>
    <property type="evidence" value="ECO:0007669"/>
    <property type="project" value="TreeGrafter"/>
</dbReference>
<organism evidence="3 4">
    <name type="scientific">Sporothrix schenckii 1099-18</name>
    <dbReference type="NCBI Taxonomy" id="1397361"/>
    <lineage>
        <taxon>Eukaryota</taxon>
        <taxon>Fungi</taxon>
        <taxon>Dikarya</taxon>
        <taxon>Ascomycota</taxon>
        <taxon>Pezizomycotina</taxon>
        <taxon>Sordariomycetes</taxon>
        <taxon>Sordariomycetidae</taxon>
        <taxon>Ophiostomatales</taxon>
        <taxon>Ophiostomataceae</taxon>
        <taxon>Sporothrix</taxon>
    </lineage>
</organism>
<dbReference type="CDD" id="cd07061">
    <property type="entry name" value="HP_HAP_like"/>
    <property type="match status" value="1"/>
</dbReference>
<dbReference type="VEuPathDB" id="FungiDB:SPSK_09071"/>
<reference evidence="3 4" key="2">
    <citation type="journal article" date="2015" name="Eukaryot. Cell">
        <title>Asexual propagation of a virulent clone complex in a human and feline outbreak of sporotrichosis.</title>
        <authorList>
            <person name="Teixeira Mde M."/>
            <person name="Rodrigues A.M."/>
            <person name="Tsui C.K."/>
            <person name="de Almeida L.G."/>
            <person name="Van Diepeningen A.D."/>
            <person name="van den Ende B.G."/>
            <person name="Fernandes G.F."/>
            <person name="Kano R."/>
            <person name="Hamelin R.C."/>
            <person name="Lopes-Bezerra L.M."/>
            <person name="Vasconcelos A.T."/>
            <person name="de Hoog S."/>
            <person name="de Camargo Z.P."/>
            <person name="Felipe M.S."/>
        </authorList>
    </citation>
    <scope>NUCLEOTIDE SEQUENCE [LARGE SCALE GENOMIC DNA]</scope>
    <source>
        <strain evidence="3 4">1099-18</strain>
    </source>
</reference>
<protein>
    <submittedName>
        <fullName evidence="3">3-phytase</fullName>
    </submittedName>
</protein>
<keyword evidence="2" id="KW-0732">Signal</keyword>
<dbReference type="Gene3D" id="3.40.50.1240">
    <property type="entry name" value="Phosphoglycerate mutase-like"/>
    <property type="match status" value="1"/>
</dbReference>